<evidence type="ECO:0000313" key="1">
    <source>
        <dbReference type="EMBL" id="KAF9791282.1"/>
    </source>
</evidence>
<reference evidence="1" key="2">
    <citation type="submission" date="2020-11" db="EMBL/GenBank/DDBJ databases">
        <authorList>
            <consortium name="DOE Joint Genome Institute"/>
            <person name="Kuo A."/>
            <person name="Miyauchi S."/>
            <person name="Kiss E."/>
            <person name="Drula E."/>
            <person name="Kohler A."/>
            <person name="Sanchez-Garcia M."/>
            <person name="Andreopoulos B."/>
            <person name="Barry K.W."/>
            <person name="Bonito G."/>
            <person name="Buee M."/>
            <person name="Carver A."/>
            <person name="Chen C."/>
            <person name="Cichocki N."/>
            <person name="Clum A."/>
            <person name="Culley D."/>
            <person name="Crous P.W."/>
            <person name="Fauchery L."/>
            <person name="Girlanda M."/>
            <person name="Hayes R."/>
            <person name="Keri Z."/>
            <person name="Labutti K."/>
            <person name="Lipzen A."/>
            <person name="Lombard V."/>
            <person name="Magnuson J."/>
            <person name="Maillard F."/>
            <person name="Morin E."/>
            <person name="Murat C."/>
            <person name="Nolan M."/>
            <person name="Ohm R."/>
            <person name="Pangilinan J."/>
            <person name="Pereira M."/>
            <person name="Perotto S."/>
            <person name="Peter M."/>
            <person name="Riley R."/>
            <person name="Sitrit Y."/>
            <person name="Stielow B."/>
            <person name="Szollosi G."/>
            <person name="Zifcakova L."/>
            <person name="Stursova M."/>
            <person name="Spatafora J.W."/>
            <person name="Tedersoo L."/>
            <person name="Vaario L.-M."/>
            <person name="Yamada A."/>
            <person name="Yan M."/>
            <person name="Wang P."/>
            <person name="Xu J."/>
            <person name="Bruns T."/>
            <person name="Baldrian P."/>
            <person name="Vilgalys R."/>
            <person name="Henrissat B."/>
            <person name="Grigoriev I.V."/>
            <person name="Hibbett D."/>
            <person name="Nagy L.G."/>
            <person name="Martin F.M."/>
        </authorList>
    </citation>
    <scope>NUCLEOTIDE SEQUENCE</scope>
    <source>
        <strain evidence="1">UH-Tt-Lm1</strain>
    </source>
</reference>
<sequence length="197" mass="22041">MKTMKSYVIKILAPYFQSNCQQLDSTNQLILKLAIRRSALKAIFDETMKQLNAGVPASKVTFEKRLPVVRDQERGLQPFYESLTSEKAKTALAEQTAASPGFVKSLNWPETGSEEVVVGEEVLYDEVDSSRTVEVEVGALILREPSHIIGEWESRPVDDNDDDVHIIGPFMGKYTGCDFSSCTATNEWMEWDVASNV</sequence>
<keyword evidence="2" id="KW-1185">Reference proteome</keyword>
<accession>A0A9P6HNF2</accession>
<gene>
    <name evidence="1" type="ORF">BJ322DRAFT_1017813</name>
</gene>
<proteinExistence type="predicted"/>
<dbReference type="AlphaFoldDB" id="A0A9P6HNF2"/>
<dbReference type="Proteomes" id="UP000736335">
    <property type="component" value="Unassembled WGS sequence"/>
</dbReference>
<organism evidence="1 2">
    <name type="scientific">Thelephora terrestris</name>
    <dbReference type="NCBI Taxonomy" id="56493"/>
    <lineage>
        <taxon>Eukaryota</taxon>
        <taxon>Fungi</taxon>
        <taxon>Dikarya</taxon>
        <taxon>Basidiomycota</taxon>
        <taxon>Agaricomycotina</taxon>
        <taxon>Agaricomycetes</taxon>
        <taxon>Thelephorales</taxon>
        <taxon>Thelephoraceae</taxon>
        <taxon>Thelephora</taxon>
    </lineage>
</organism>
<evidence type="ECO:0000313" key="2">
    <source>
        <dbReference type="Proteomes" id="UP000736335"/>
    </source>
</evidence>
<protein>
    <submittedName>
        <fullName evidence="1">Uncharacterized protein</fullName>
    </submittedName>
</protein>
<name>A0A9P6HNF2_9AGAM</name>
<reference evidence="1" key="1">
    <citation type="journal article" date="2020" name="Nat. Commun.">
        <title>Large-scale genome sequencing of mycorrhizal fungi provides insights into the early evolution of symbiotic traits.</title>
        <authorList>
            <person name="Miyauchi S."/>
            <person name="Kiss E."/>
            <person name="Kuo A."/>
            <person name="Drula E."/>
            <person name="Kohler A."/>
            <person name="Sanchez-Garcia M."/>
            <person name="Morin E."/>
            <person name="Andreopoulos B."/>
            <person name="Barry K.W."/>
            <person name="Bonito G."/>
            <person name="Buee M."/>
            <person name="Carver A."/>
            <person name="Chen C."/>
            <person name="Cichocki N."/>
            <person name="Clum A."/>
            <person name="Culley D."/>
            <person name="Crous P.W."/>
            <person name="Fauchery L."/>
            <person name="Girlanda M."/>
            <person name="Hayes R.D."/>
            <person name="Keri Z."/>
            <person name="LaButti K."/>
            <person name="Lipzen A."/>
            <person name="Lombard V."/>
            <person name="Magnuson J."/>
            <person name="Maillard F."/>
            <person name="Murat C."/>
            <person name="Nolan M."/>
            <person name="Ohm R.A."/>
            <person name="Pangilinan J."/>
            <person name="Pereira M.F."/>
            <person name="Perotto S."/>
            <person name="Peter M."/>
            <person name="Pfister S."/>
            <person name="Riley R."/>
            <person name="Sitrit Y."/>
            <person name="Stielow J.B."/>
            <person name="Szollosi G."/>
            <person name="Zifcakova L."/>
            <person name="Stursova M."/>
            <person name="Spatafora J.W."/>
            <person name="Tedersoo L."/>
            <person name="Vaario L.M."/>
            <person name="Yamada A."/>
            <person name="Yan M."/>
            <person name="Wang P."/>
            <person name="Xu J."/>
            <person name="Bruns T."/>
            <person name="Baldrian P."/>
            <person name="Vilgalys R."/>
            <person name="Dunand C."/>
            <person name="Henrissat B."/>
            <person name="Grigoriev I.V."/>
            <person name="Hibbett D."/>
            <person name="Nagy L.G."/>
            <person name="Martin F.M."/>
        </authorList>
    </citation>
    <scope>NUCLEOTIDE SEQUENCE</scope>
    <source>
        <strain evidence="1">UH-Tt-Lm1</strain>
    </source>
</reference>
<comment type="caution">
    <text evidence="1">The sequence shown here is derived from an EMBL/GenBank/DDBJ whole genome shotgun (WGS) entry which is preliminary data.</text>
</comment>
<dbReference type="EMBL" id="WIUZ02000002">
    <property type="protein sequence ID" value="KAF9791282.1"/>
    <property type="molecule type" value="Genomic_DNA"/>
</dbReference>